<sequence length="75" mass="8679">MDHTPHSLITGFIYNNFEPTLSVGDRVFYDLSKDSVYLIVALIDHLDLYYNFISIPDNNGLLSFEITELKHNSRD</sequence>
<dbReference type="AlphaFoldDB" id="A0A4R6IJZ7"/>
<gene>
    <name evidence="1" type="ORF">CLV32_1298</name>
</gene>
<dbReference type="RefSeq" id="WP_133553603.1">
    <property type="nucleotide sequence ID" value="NZ_SNWM01000002.1"/>
</dbReference>
<proteinExistence type="predicted"/>
<name>A0A4R6IJZ7_9SPHI</name>
<accession>A0A4R6IJZ7</accession>
<evidence type="ECO:0000313" key="1">
    <source>
        <dbReference type="EMBL" id="TDO22331.1"/>
    </source>
</evidence>
<comment type="caution">
    <text evidence="1">The sequence shown here is derived from an EMBL/GenBank/DDBJ whole genome shotgun (WGS) entry which is preliminary data.</text>
</comment>
<evidence type="ECO:0000313" key="2">
    <source>
        <dbReference type="Proteomes" id="UP000295499"/>
    </source>
</evidence>
<dbReference type="EMBL" id="SNWM01000002">
    <property type="protein sequence ID" value="TDO22331.1"/>
    <property type="molecule type" value="Genomic_DNA"/>
</dbReference>
<organism evidence="1 2">
    <name type="scientific">Pedobacter duraquae</name>
    <dbReference type="NCBI Taxonomy" id="425511"/>
    <lineage>
        <taxon>Bacteria</taxon>
        <taxon>Pseudomonadati</taxon>
        <taxon>Bacteroidota</taxon>
        <taxon>Sphingobacteriia</taxon>
        <taxon>Sphingobacteriales</taxon>
        <taxon>Sphingobacteriaceae</taxon>
        <taxon>Pedobacter</taxon>
    </lineage>
</organism>
<protein>
    <submittedName>
        <fullName evidence="1">Uncharacterized protein</fullName>
    </submittedName>
</protein>
<keyword evidence="2" id="KW-1185">Reference proteome</keyword>
<reference evidence="1 2" key="1">
    <citation type="submission" date="2019-03" db="EMBL/GenBank/DDBJ databases">
        <title>Genomic Encyclopedia of Archaeal and Bacterial Type Strains, Phase II (KMG-II): from individual species to whole genera.</title>
        <authorList>
            <person name="Goeker M."/>
        </authorList>
    </citation>
    <scope>NUCLEOTIDE SEQUENCE [LARGE SCALE GENOMIC DNA]</scope>
    <source>
        <strain evidence="1 2">DSM 19034</strain>
    </source>
</reference>
<dbReference type="Proteomes" id="UP000295499">
    <property type="component" value="Unassembled WGS sequence"/>
</dbReference>